<sequence>MADPTRRPPARTLSGLSGRSYSSSELKQVQEEYHVHRRWFIGPMPEKVVLPNQEEITRRQKIAALAKQHALSFFLDRGGNLEDWTDDKERSVREEMVQKWREGEWGELLNRHKSAKKKQANGTVWIGNSFEVGDFVGVNVLAAQSAEALLGGVSSRNGMAPTFLDADKPIFSEPDSMRASQDTRNAVSVADTFVTARESMQEASSTIPQAQTELPPTPVAFTPDPASAMASSTTNLIEPPARPELQSSLSRTVRPIVKAQSTSQLVQKRVHYADMDSVSDVHDVTPPDEVLERTGSEVEDTSAGSMSTEAASIDEGAAWGDIILRDRMLVRVAHTHLDSLGVNFNDQKHRTTTGLQFDAWGEFMAVWRQDHLELYEDYSTPGKERLLQHKHLAFVVPLQSANTKLCMYSFVDMTFCLTCKPSSTRGKESKTARFRRFFTTDDTYVFVCKVKTRSRALDWIWQLWRHIGGQLPKILEVRSPILDTKVKIDVPTIETVDGLKMFTRSNIIKLCIQGLRTVPDWHDVVEHQICGGRVLELAWRSGVNLDWIWQEEDVFNRDRSWVVLCGLALQQAHLEIRLGDHYPNKVSNPNTKHDDELSDQFMSEPSAVEGYVTRIKPATHQRQPFYLATHDGYLFVLPPSKASPPSPFLSDDDDIAPGETQGQTLKDREVARGEAHVWNASGVNDLRNILLVRRAETTVVPERHDMPSVKHDDEAHWATIWAAGVPSEEGDYDDEGGEEYVSKVEDKPLLRMKRSFELFLTSGRVVRFECHSCKHAVEWVERLRALVAYWTLRHKEDAKDEMEVASAERPRLTPLLHVHVTDEELPPQPPPDPAAALPSLTKMYNWCVLQGCKSILRCGKLHMRRGLRGQYKTVQMFLVSGALVMFRVKPGTQLYPAMKKRVSLQDAYTCSGYFAALTLPSGQYDPEKNSVPRRYGDGLETDDQEEDTLFMICYRRPQANGTVPSLATKHKSVLYRTRSKLERDTWCWAINCEIERVVRRQRDYEAALRDTGGFVKL</sequence>
<feature type="domain" description="PH" evidence="2">
    <location>
        <begin position="606"/>
        <end position="790"/>
    </location>
</feature>
<dbReference type="STRING" id="1314674.A0A0D7BC70"/>
<feature type="compositionally biased region" description="Low complexity" evidence="1">
    <location>
        <begin position="13"/>
        <end position="23"/>
    </location>
</feature>
<evidence type="ECO:0000259" key="2">
    <source>
        <dbReference type="SMART" id="SM00233"/>
    </source>
</evidence>
<proteinExistence type="predicted"/>
<accession>A0A0D7BC70</accession>
<feature type="domain" description="PH" evidence="2">
    <location>
        <begin position="855"/>
        <end position="997"/>
    </location>
</feature>
<reference evidence="3 4" key="1">
    <citation type="journal article" date="2015" name="Fungal Genet. Biol.">
        <title>Evolution of novel wood decay mechanisms in Agaricales revealed by the genome sequences of Fistulina hepatica and Cylindrobasidium torrendii.</title>
        <authorList>
            <person name="Floudas D."/>
            <person name="Held B.W."/>
            <person name="Riley R."/>
            <person name="Nagy L.G."/>
            <person name="Koehler G."/>
            <person name="Ransdell A.S."/>
            <person name="Younus H."/>
            <person name="Chow J."/>
            <person name="Chiniquy J."/>
            <person name="Lipzen A."/>
            <person name="Tritt A."/>
            <person name="Sun H."/>
            <person name="Haridas S."/>
            <person name="LaButti K."/>
            <person name="Ohm R.A."/>
            <person name="Kues U."/>
            <person name="Blanchette R.A."/>
            <person name="Grigoriev I.V."/>
            <person name="Minto R.E."/>
            <person name="Hibbett D.S."/>
        </authorList>
    </citation>
    <scope>NUCLEOTIDE SEQUENCE [LARGE SCALE GENOMIC DNA]</scope>
    <source>
        <strain evidence="3 4">FP15055 ss-10</strain>
    </source>
</reference>
<feature type="region of interest" description="Disordered" evidence="1">
    <location>
        <begin position="279"/>
        <end position="308"/>
    </location>
</feature>
<evidence type="ECO:0000256" key="1">
    <source>
        <dbReference type="SAM" id="MobiDB-lite"/>
    </source>
</evidence>
<dbReference type="GO" id="GO:1902657">
    <property type="term" value="P:protein localization to prospore membrane"/>
    <property type="evidence" value="ECO:0007669"/>
    <property type="project" value="InterPro"/>
</dbReference>
<dbReference type="InterPro" id="IPR057379">
    <property type="entry name" value="PH_SPO71"/>
</dbReference>
<dbReference type="AlphaFoldDB" id="A0A0D7BC70"/>
<name>A0A0D7BC70_9AGAR</name>
<dbReference type="PANTHER" id="PTHR28076:SF1">
    <property type="entry name" value="PROSPORE MEMBRANE ADAPTER PROTEIN SPO71"/>
    <property type="match status" value="1"/>
</dbReference>
<feature type="region of interest" description="Disordered" evidence="1">
    <location>
        <begin position="1"/>
        <end position="23"/>
    </location>
</feature>
<evidence type="ECO:0000313" key="3">
    <source>
        <dbReference type="EMBL" id="KIY67116.1"/>
    </source>
</evidence>
<evidence type="ECO:0000313" key="4">
    <source>
        <dbReference type="Proteomes" id="UP000054007"/>
    </source>
</evidence>
<dbReference type="InterPro" id="IPR039486">
    <property type="entry name" value="Mug56/Spo71_PH"/>
</dbReference>
<dbReference type="InterPro" id="IPR040345">
    <property type="entry name" value="Mug56/Spo71"/>
</dbReference>
<keyword evidence="4" id="KW-1185">Reference proteome</keyword>
<dbReference type="Pfam" id="PF23207">
    <property type="entry name" value="PH_SPO71"/>
    <property type="match status" value="1"/>
</dbReference>
<dbReference type="Pfam" id="PF15404">
    <property type="entry name" value="PH_4"/>
    <property type="match status" value="1"/>
</dbReference>
<dbReference type="PANTHER" id="PTHR28076">
    <property type="entry name" value="SPORULATION-SPECIFIC PROTEIN 71"/>
    <property type="match status" value="1"/>
</dbReference>
<dbReference type="EMBL" id="KN880534">
    <property type="protein sequence ID" value="KIY67116.1"/>
    <property type="molecule type" value="Genomic_DNA"/>
</dbReference>
<protein>
    <recommendedName>
        <fullName evidence="2">PH domain-containing protein</fullName>
    </recommendedName>
</protein>
<dbReference type="Proteomes" id="UP000054007">
    <property type="component" value="Unassembled WGS sequence"/>
</dbReference>
<dbReference type="OrthoDB" id="5579281at2759"/>
<dbReference type="SMART" id="SM00233">
    <property type="entry name" value="PH"/>
    <property type="match status" value="2"/>
</dbReference>
<gene>
    <name evidence="3" type="ORF">CYLTODRAFT_397691</name>
</gene>
<organism evidence="3 4">
    <name type="scientific">Cylindrobasidium torrendii FP15055 ss-10</name>
    <dbReference type="NCBI Taxonomy" id="1314674"/>
    <lineage>
        <taxon>Eukaryota</taxon>
        <taxon>Fungi</taxon>
        <taxon>Dikarya</taxon>
        <taxon>Basidiomycota</taxon>
        <taxon>Agaricomycotina</taxon>
        <taxon>Agaricomycetes</taxon>
        <taxon>Agaricomycetidae</taxon>
        <taxon>Agaricales</taxon>
        <taxon>Marasmiineae</taxon>
        <taxon>Physalacriaceae</taxon>
        <taxon>Cylindrobasidium</taxon>
    </lineage>
</organism>
<dbReference type="InterPro" id="IPR001849">
    <property type="entry name" value="PH_domain"/>
</dbReference>
<feature type="compositionally biased region" description="Basic and acidic residues" evidence="1">
    <location>
        <begin position="279"/>
        <end position="296"/>
    </location>
</feature>